<evidence type="ECO:0000256" key="1">
    <source>
        <dbReference type="SAM" id="MobiDB-lite"/>
    </source>
</evidence>
<organism evidence="3 4">
    <name type="scientific">Marasmiellus scandens</name>
    <dbReference type="NCBI Taxonomy" id="2682957"/>
    <lineage>
        <taxon>Eukaryota</taxon>
        <taxon>Fungi</taxon>
        <taxon>Dikarya</taxon>
        <taxon>Basidiomycota</taxon>
        <taxon>Agaricomycotina</taxon>
        <taxon>Agaricomycetes</taxon>
        <taxon>Agaricomycetidae</taxon>
        <taxon>Agaricales</taxon>
        <taxon>Marasmiineae</taxon>
        <taxon>Omphalotaceae</taxon>
        <taxon>Marasmiellus</taxon>
    </lineage>
</organism>
<dbReference type="Pfam" id="PF12763">
    <property type="entry name" value="EH"/>
    <property type="match status" value="3"/>
</dbReference>
<dbReference type="Proteomes" id="UP001498398">
    <property type="component" value="Unassembled WGS sequence"/>
</dbReference>
<dbReference type="EMBL" id="JBANRG010000002">
    <property type="protein sequence ID" value="KAK7470982.1"/>
    <property type="molecule type" value="Genomic_DNA"/>
</dbReference>
<name>A0ABR1K332_9AGAR</name>
<feature type="domain" description="EH" evidence="2">
    <location>
        <begin position="33"/>
        <end position="105"/>
    </location>
</feature>
<dbReference type="Gene3D" id="1.10.238.10">
    <property type="entry name" value="EF-hand"/>
    <property type="match status" value="3"/>
</dbReference>
<dbReference type="InterPro" id="IPR000261">
    <property type="entry name" value="EH_dom"/>
</dbReference>
<accession>A0ABR1K332</accession>
<comment type="caution">
    <text evidence="3">The sequence shown here is derived from an EMBL/GenBank/DDBJ whole genome shotgun (WGS) entry which is preliminary data.</text>
</comment>
<evidence type="ECO:0000259" key="2">
    <source>
        <dbReference type="PROSITE" id="PS50031"/>
    </source>
</evidence>
<evidence type="ECO:0000313" key="3">
    <source>
        <dbReference type="EMBL" id="KAK7470982.1"/>
    </source>
</evidence>
<dbReference type="InterPro" id="IPR011992">
    <property type="entry name" value="EF-hand-dom_pair"/>
</dbReference>
<feature type="compositionally biased region" description="Polar residues" evidence="1">
    <location>
        <begin position="367"/>
        <end position="379"/>
    </location>
</feature>
<proteinExistence type="predicted"/>
<feature type="domain" description="EH" evidence="2">
    <location>
        <begin position="124"/>
        <end position="214"/>
    </location>
</feature>
<dbReference type="SMART" id="SM00027">
    <property type="entry name" value="EH"/>
    <property type="match status" value="3"/>
</dbReference>
<dbReference type="PROSITE" id="PS50031">
    <property type="entry name" value="EH"/>
    <property type="match status" value="3"/>
</dbReference>
<sequence>MSFIPTPDEVSLAERILSAQKTPNFLAPDAAVEILADCGLSHEVLAEIWNLADDGPKGYLLAKDVALALRLVGWAQAGENISQDLVGRCGPLAVIKGFSPESSKSASTSVEGKSILYPPMSPGSHDKYNIIFQSAHPRNGVLNDAQVFEVWRKSSLSEKQLSQIWNLVNVDQRNYLDFDSFCLGMYFIQGLLDKQFIDLPDTIPNHLSAELKSKSKSLPSSPTSTLLSPMTSFVDQSLLSELEMKHWILHSSFTTYALERFRYLDTEGQGFVEGDRLVPFLQSSGLSDQELSKIWDLADISRNGKISQYGFTVALFLIHRKLAGFDIPNELPAMSSSPSLPATSGSSDPFRDHNREPPVVQDDNLARVSSPSSPTDVNSTQQILTLQAAAATMRQENDTLRLSLKNMTQSLERQKTLSTSRRHSSLDKDLAEISKLRTELQSRDTLVSRLKASLDSSETLVHENTLLRVKTESLTSQLEVAKADCQVQQILAEEATHEAEELRRQVQELRESTSLPSAGGDEELQMLINEDISRENGRLRNQVKDLQDSLAQLQAVSTELDAHKETERGLVRENRRLKRQLREMEEVVSTSSGFQSRVEELTGENERLRRELRSARENAQRSARGPVRQETDMPPPSYSEVADP</sequence>
<feature type="region of interest" description="Disordered" evidence="1">
    <location>
        <begin position="333"/>
        <end position="381"/>
    </location>
</feature>
<dbReference type="CDD" id="cd00052">
    <property type="entry name" value="EH"/>
    <property type="match status" value="2"/>
</dbReference>
<feature type="compositionally biased region" description="Basic and acidic residues" evidence="1">
    <location>
        <begin position="597"/>
        <end position="619"/>
    </location>
</feature>
<evidence type="ECO:0000313" key="4">
    <source>
        <dbReference type="Proteomes" id="UP001498398"/>
    </source>
</evidence>
<feature type="region of interest" description="Disordered" evidence="1">
    <location>
        <begin position="588"/>
        <end position="644"/>
    </location>
</feature>
<reference evidence="3 4" key="1">
    <citation type="submission" date="2024-01" db="EMBL/GenBank/DDBJ databases">
        <title>A draft genome for the cacao thread blight pathogen Marasmiellus scandens.</title>
        <authorList>
            <person name="Baruah I.K."/>
            <person name="Leung J."/>
            <person name="Bukari Y."/>
            <person name="Amoako-Attah I."/>
            <person name="Meinhardt L.W."/>
            <person name="Bailey B.A."/>
            <person name="Cohen S.P."/>
        </authorList>
    </citation>
    <scope>NUCLEOTIDE SEQUENCE [LARGE SCALE GENOMIC DNA]</scope>
    <source>
        <strain evidence="3 4">GH-19</strain>
    </source>
</reference>
<feature type="domain" description="EH" evidence="2">
    <location>
        <begin position="261"/>
        <end position="342"/>
    </location>
</feature>
<dbReference type="PANTHER" id="PTHR11216">
    <property type="entry name" value="EH DOMAIN"/>
    <property type="match status" value="1"/>
</dbReference>
<feature type="compositionally biased region" description="Low complexity" evidence="1">
    <location>
        <begin position="333"/>
        <end position="347"/>
    </location>
</feature>
<dbReference type="SUPFAM" id="SSF47473">
    <property type="entry name" value="EF-hand"/>
    <property type="match status" value="3"/>
</dbReference>
<gene>
    <name evidence="3" type="ORF">VKT23_002396</name>
</gene>
<keyword evidence="4" id="KW-1185">Reference proteome</keyword>
<protein>
    <recommendedName>
        <fullName evidence="2">EH domain-containing protein</fullName>
    </recommendedName>
</protein>